<proteinExistence type="predicted"/>
<reference evidence="1" key="1">
    <citation type="submission" date="2020-10" db="EMBL/GenBank/DDBJ databases">
        <authorList>
            <person name="Kikuchi T."/>
        </authorList>
    </citation>
    <scope>NUCLEOTIDE SEQUENCE</scope>
    <source>
        <strain evidence="1">NKZ352</strain>
    </source>
</reference>
<keyword evidence="2" id="KW-1185">Reference proteome</keyword>
<dbReference type="EMBL" id="CAJGYM010000001">
    <property type="protein sequence ID" value="CAD6184666.1"/>
    <property type="molecule type" value="Genomic_DNA"/>
</dbReference>
<evidence type="ECO:0008006" key="3">
    <source>
        <dbReference type="Google" id="ProtNLM"/>
    </source>
</evidence>
<sequence>MAAEETLTTSIGLEGGPSTSTTFSFFEKDEIGALFNFEKLAIGSEGPSTRVSSPTPPRATIRCTTYRCGRYTPYFVHAFRRRRTKPTPINEANVEEMAKIRLRGEVEALKLCLLDRKDINTPCSVQAARPPSPDEAVDELSEYFTHFVRVGLKMSALAESMYV</sequence>
<evidence type="ECO:0000313" key="1">
    <source>
        <dbReference type="EMBL" id="CAD6184666.1"/>
    </source>
</evidence>
<accession>A0A8S1GNF2</accession>
<dbReference type="AlphaFoldDB" id="A0A8S1GNF2"/>
<dbReference type="OrthoDB" id="5802147at2759"/>
<protein>
    <recommendedName>
        <fullName evidence="3">Oxidative stress-responsive serine-rich protein 1</fullName>
    </recommendedName>
</protein>
<organism evidence="1 2">
    <name type="scientific">Caenorhabditis auriculariae</name>
    <dbReference type="NCBI Taxonomy" id="2777116"/>
    <lineage>
        <taxon>Eukaryota</taxon>
        <taxon>Metazoa</taxon>
        <taxon>Ecdysozoa</taxon>
        <taxon>Nematoda</taxon>
        <taxon>Chromadorea</taxon>
        <taxon>Rhabditida</taxon>
        <taxon>Rhabditina</taxon>
        <taxon>Rhabditomorpha</taxon>
        <taxon>Rhabditoidea</taxon>
        <taxon>Rhabditidae</taxon>
        <taxon>Peloderinae</taxon>
        <taxon>Caenorhabditis</taxon>
    </lineage>
</organism>
<gene>
    <name evidence="1" type="ORF">CAUJ_LOCUS585</name>
</gene>
<evidence type="ECO:0000313" key="2">
    <source>
        <dbReference type="Proteomes" id="UP000835052"/>
    </source>
</evidence>
<dbReference type="Proteomes" id="UP000835052">
    <property type="component" value="Unassembled WGS sequence"/>
</dbReference>
<name>A0A8S1GNF2_9PELO</name>
<comment type="caution">
    <text evidence="1">The sequence shown here is derived from an EMBL/GenBank/DDBJ whole genome shotgun (WGS) entry which is preliminary data.</text>
</comment>